<proteinExistence type="predicted"/>
<feature type="compositionally biased region" description="Basic and acidic residues" evidence="1">
    <location>
        <begin position="42"/>
        <end position="52"/>
    </location>
</feature>
<protein>
    <submittedName>
        <fullName evidence="2">Uncharacterized protein</fullName>
    </submittedName>
</protein>
<evidence type="ECO:0000256" key="1">
    <source>
        <dbReference type="SAM" id="MobiDB-lite"/>
    </source>
</evidence>
<evidence type="ECO:0000313" key="3">
    <source>
        <dbReference type="Proteomes" id="UP000261360"/>
    </source>
</evidence>
<evidence type="ECO:0000313" key="2">
    <source>
        <dbReference type="Ensembl" id="ENSSLDP00000011227.1"/>
    </source>
</evidence>
<feature type="region of interest" description="Disordered" evidence="1">
    <location>
        <begin position="33"/>
        <end position="52"/>
    </location>
</feature>
<sequence>MRVKYVYLKMNTEERMHQSFVIYHQSTNNSGRLTGSGCSFDQSHHEKSSRMEPAEGNWRGLFPIAPSLFVATLALSLS</sequence>
<keyword evidence="3" id="KW-1185">Reference proteome</keyword>
<organism evidence="2 3">
    <name type="scientific">Seriola lalandi dorsalis</name>
    <dbReference type="NCBI Taxonomy" id="1841481"/>
    <lineage>
        <taxon>Eukaryota</taxon>
        <taxon>Metazoa</taxon>
        <taxon>Chordata</taxon>
        <taxon>Craniata</taxon>
        <taxon>Vertebrata</taxon>
        <taxon>Euteleostomi</taxon>
        <taxon>Actinopterygii</taxon>
        <taxon>Neopterygii</taxon>
        <taxon>Teleostei</taxon>
        <taxon>Neoteleostei</taxon>
        <taxon>Acanthomorphata</taxon>
        <taxon>Carangaria</taxon>
        <taxon>Carangiformes</taxon>
        <taxon>Carangidae</taxon>
        <taxon>Seriola</taxon>
    </lineage>
</organism>
<reference evidence="2" key="1">
    <citation type="submission" date="2025-08" db="UniProtKB">
        <authorList>
            <consortium name="Ensembl"/>
        </authorList>
    </citation>
    <scope>IDENTIFICATION</scope>
</reference>
<dbReference type="Proteomes" id="UP000261360">
    <property type="component" value="Unplaced"/>
</dbReference>
<dbReference type="AlphaFoldDB" id="A0A3B4X655"/>
<reference evidence="2" key="2">
    <citation type="submission" date="2025-09" db="UniProtKB">
        <authorList>
            <consortium name="Ensembl"/>
        </authorList>
    </citation>
    <scope>IDENTIFICATION</scope>
</reference>
<accession>A0A3B4X655</accession>
<dbReference type="Ensembl" id="ENSSLDT00000011635.1">
    <property type="protein sequence ID" value="ENSSLDP00000011227.1"/>
    <property type="gene ID" value="ENSSLDG00000008938.1"/>
</dbReference>
<name>A0A3B4X655_SERLL</name>